<evidence type="ECO:0000256" key="1">
    <source>
        <dbReference type="ARBA" id="ARBA00022729"/>
    </source>
</evidence>
<dbReference type="NCBIfam" id="TIGR00787">
    <property type="entry name" value="dctP"/>
    <property type="match status" value="1"/>
</dbReference>
<dbReference type="EMBL" id="FOFB01000009">
    <property type="protein sequence ID" value="SEQ39104.1"/>
    <property type="molecule type" value="Genomic_DNA"/>
</dbReference>
<proteinExistence type="predicted"/>
<dbReference type="Pfam" id="PF03480">
    <property type="entry name" value="DctP"/>
    <property type="match status" value="1"/>
</dbReference>
<dbReference type="RefSeq" id="WP_217642151.1">
    <property type="nucleotide sequence ID" value="NZ_FOFB01000009.1"/>
</dbReference>
<dbReference type="PROSITE" id="PS51257">
    <property type="entry name" value="PROKAR_LIPOPROTEIN"/>
    <property type="match status" value="1"/>
</dbReference>
<dbReference type="PANTHER" id="PTHR33376">
    <property type="match status" value="1"/>
</dbReference>
<dbReference type="NCBIfam" id="NF037995">
    <property type="entry name" value="TRAP_S1"/>
    <property type="match status" value="1"/>
</dbReference>
<dbReference type="SUPFAM" id="SSF53850">
    <property type="entry name" value="Periplasmic binding protein-like II"/>
    <property type="match status" value="1"/>
</dbReference>
<dbReference type="InterPro" id="IPR038404">
    <property type="entry name" value="TRAP_DctP_sf"/>
</dbReference>
<evidence type="ECO:0000313" key="3">
    <source>
        <dbReference type="Proteomes" id="UP000199021"/>
    </source>
</evidence>
<accession>A0A1H9FMI5</accession>
<keyword evidence="1" id="KW-0732">Signal</keyword>
<dbReference type="Gene3D" id="3.40.190.170">
    <property type="entry name" value="Bacterial extracellular solute-binding protein, family 7"/>
    <property type="match status" value="1"/>
</dbReference>
<organism evidence="2 3">
    <name type="scientific">Neolewinella agarilytica</name>
    <dbReference type="NCBI Taxonomy" id="478744"/>
    <lineage>
        <taxon>Bacteria</taxon>
        <taxon>Pseudomonadati</taxon>
        <taxon>Bacteroidota</taxon>
        <taxon>Saprospiria</taxon>
        <taxon>Saprospirales</taxon>
        <taxon>Lewinellaceae</taxon>
        <taxon>Neolewinella</taxon>
    </lineage>
</organism>
<dbReference type="PIRSF" id="PIRSF006470">
    <property type="entry name" value="DctB"/>
    <property type="match status" value="1"/>
</dbReference>
<reference evidence="3" key="1">
    <citation type="submission" date="2016-10" db="EMBL/GenBank/DDBJ databases">
        <authorList>
            <person name="Varghese N."/>
            <person name="Submissions S."/>
        </authorList>
    </citation>
    <scope>NUCLEOTIDE SEQUENCE [LARGE SCALE GENOMIC DNA]</scope>
    <source>
        <strain evidence="3">DSM 24740</strain>
    </source>
</reference>
<dbReference type="Proteomes" id="UP000199021">
    <property type="component" value="Unassembled WGS sequence"/>
</dbReference>
<dbReference type="InterPro" id="IPR018389">
    <property type="entry name" value="DctP_fam"/>
</dbReference>
<dbReference type="AlphaFoldDB" id="A0A1H9FMI5"/>
<dbReference type="InParanoid" id="A0A1H9FMI5"/>
<gene>
    <name evidence="2" type="ORF">SAMN05444359_10932</name>
</gene>
<dbReference type="GO" id="GO:0055085">
    <property type="term" value="P:transmembrane transport"/>
    <property type="evidence" value="ECO:0007669"/>
    <property type="project" value="InterPro"/>
</dbReference>
<dbReference type="InterPro" id="IPR004682">
    <property type="entry name" value="TRAP_DctP"/>
</dbReference>
<sequence length="337" mass="37242">MHIEPARRRPLYFARMNYLLALLPLLLLCSCGSDQKVQTLRLAHTLNTTHPVHKGMERMAEALDSISQGSMQLEIYSSGQLGSESQCLELLQIGSLAMTKVSAAVMDRFAPSYSVLGLPYLFKDRETAFKVFDGPIGQEILADGAAFRLRGLTFFDAGTRSFYTKDGPVRTPADIVGKKVRVMNSPVSVQLIKTLGGSPTPISFGELYTALQQGVVDAAENNLPSYFSSRHYEVTPFYSYDRHSAVPDVLIIGTATWDKLSEERKAWLREATRIATDYQRSLWKGAQEEAVAAMEKAGVTFTEVDSESFIAAVQPMYEAARKNPVQSGLLARIQAVE</sequence>
<dbReference type="GO" id="GO:0030288">
    <property type="term" value="C:outer membrane-bounded periplasmic space"/>
    <property type="evidence" value="ECO:0007669"/>
    <property type="project" value="InterPro"/>
</dbReference>
<name>A0A1H9FMI5_9BACT</name>
<keyword evidence="3" id="KW-1185">Reference proteome</keyword>
<keyword evidence="2" id="KW-0675">Receptor</keyword>
<evidence type="ECO:0000313" key="2">
    <source>
        <dbReference type="EMBL" id="SEQ39104.1"/>
    </source>
</evidence>
<dbReference type="CDD" id="cd13671">
    <property type="entry name" value="PBP2_TRAP_SBP_like_3"/>
    <property type="match status" value="1"/>
</dbReference>
<protein>
    <submittedName>
        <fullName evidence="2">Tripartite ATP-independent transporter solute receptor, DctP family</fullName>
    </submittedName>
</protein>
<dbReference type="GO" id="GO:0030246">
    <property type="term" value="F:carbohydrate binding"/>
    <property type="evidence" value="ECO:0007669"/>
    <property type="project" value="TreeGrafter"/>
</dbReference>
<dbReference type="FunCoup" id="A0A1H9FMI5">
    <property type="interactions" value="48"/>
</dbReference>
<dbReference type="STRING" id="478744.SAMN05444359_10932"/>
<dbReference type="PANTHER" id="PTHR33376:SF2">
    <property type="entry name" value="DICARBOXYLATE-BINDING PERIPLASMIC PROTEIN"/>
    <property type="match status" value="1"/>
</dbReference>